<reference evidence="5 6" key="2">
    <citation type="journal article" date="2010" name="Nucleic Acids Res.">
        <title>BeetleBase in 2010: revisions to provide comprehensive genomic information for Tribolium castaneum.</title>
        <authorList>
            <person name="Kim H.S."/>
            <person name="Murphy T."/>
            <person name="Xia J."/>
            <person name="Caragea D."/>
            <person name="Park Y."/>
            <person name="Beeman R.W."/>
            <person name="Lorenzen M.D."/>
            <person name="Butcher S."/>
            <person name="Manak J.R."/>
            <person name="Brown S.J."/>
        </authorList>
    </citation>
    <scope>GENOME REANNOTATION</scope>
    <source>
        <strain evidence="5 6">Georgia GA2</strain>
    </source>
</reference>
<feature type="compositionally biased region" description="Polar residues" evidence="3">
    <location>
        <begin position="846"/>
        <end position="859"/>
    </location>
</feature>
<feature type="region of interest" description="Disordered" evidence="3">
    <location>
        <begin position="730"/>
        <end position="788"/>
    </location>
</feature>
<evidence type="ECO:0000259" key="4">
    <source>
        <dbReference type="PROSITE" id="PS50102"/>
    </source>
</evidence>
<dbReference type="InParanoid" id="A0A139WME9"/>
<name>A0A139WME9_TRICA</name>
<dbReference type="Pfam" id="PF00076">
    <property type="entry name" value="RRM_1"/>
    <property type="match status" value="5"/>
</dbReference>
<feature type="domain" description="RRM" evidence="4">
    <location>
        <begin position="412"/>
        <end position="490"/>
    </location>
</feature>
<dbReference type="InterPro" id="IPR012677">
    <property type="entry name" value="Nucleotide-bd_a/b_plait_sf"/>
</dbReference>
<dbReference type="SMART" id="SM00360">
    <property type="entry name" value="RRM"/>
    <property type="match status" value="6"/>
</dbReference>
<protein>
    <recommendedName>
        <fullName evidence="4">RRM domain-containing protein</fullName>
    </recommendedName>
</protein>
<dbReference type="FunFam" id="3.30.70.330:FF:000022">
    <property type="entry name" value="APOBEC1 complementation factor isoform X1"/>
    <property type="match status" value="2"/>
</dbReference>
<proteinExistence type="predicted"/>
<keyword evidence="1 2" id="KW-0694">RNA-binding</keyword>
<feature type="domain" description="RRM" evidence="4">
    <location>
        <begin position="31"/>
        <end position="112"/>
    </location>
</feature>
<feature type="domain" description="RRM" evidence="4">
    <location>
        <begin position="210"/>
        <end position="287"/>
    </location>
</feature>
<dbReference type="eggNOG" id="KOG0117">
    <property type="taxonomic scope" value="Eukaryota"/>
</dbReference>
<accession>A0A139WME9</accession>
<dbReference type="GO" id="GO:0005634">
    <property type="term" value="C:nucleus"/>
    <property type="evidence" value="ECO:0000318"/>
    <property type="project" value="GO_Central"/>
</dbReference>
<feature type="domain" description="RRM" evidence="4">
    <location>
        <begin position="114"/>
        <end position="197"/>
    </location>
</feature>
<dbReference type="InterPro" id="IPR035979">
    <property type="entry name" value="RBD_domain_sf"/>
</dbReference>
<evidence type="ECO:0000313" key="6">
    <source>
        <dbReference type="Proteomes" id="UP000007266"/>
    </source>
</evidence>
<feature type="region of interest" description="Disordered" evidence="3">
    <location>
        <begin position="1009"/>
        <end position="1041"/>
    </location>
</feature>
<dbReference type="SUPFAM" id="SSF54928">
    <property type="entry name" value="RNA-binding domain, RBD"/>
    <property type="match status" value="4"/>
</dbReference>
<dbReference type="GO" id="GO:0003729">
    <property type="term" value="F:mRNA binding"/>
    <property type="evidence" value="ECO:0000318"/>
    <property type="project" value="GO_Central"/>
</dbReference>
<feature type="compositionally biased region" description="Polar residues" evidence="3">
    <location>
        <begin position="1009"/>
        <end position="1020"/>
    </location>
</feature>
<dbReference type="CDD" id="cd12249">
    <property type="entry name" value="RRM1_hnRNPR_like"/>
    <property type="match status" value="1"/>
</dbReference>
<dbReference type="AlphaFoldDB" id="A0A139WME9"/>
<dbReference type="PANTHER" id="PTHR21245">
    <property type="entry name" value="HETEROGENEOUS NUCLEAR RIBONUCLEOPROTEIN"/>
    <property type="match status" value="1"/>
</dbReference>
<feature type="compositionally biased region" description="Acidic residues" evidence="3">
    <location>
        <begin position="1022"/>
        <end position="1033"/>
    </location>
</feature>
<feature type="region of interest" description="Disordered" evidence="3">
    <location>
        <begin position="1079"/>
        <end position="1099"/>
    </location>
</feature>
<dbReference type="STRING" id="7070.A0A139WME9"/>
<evidence type="ECO:0000256" key="3">
    <source>
        <dbReference type="SAM" id="MobiDB-lite"/>
    </source>
</evidence>
<gene>
    <name evidence="5" type="primary">AUGUSTUS-3.0.2_01297</name>
    <name evidence="5" type="ORF">TcasGA2_TC001297</name>
</gene>
<dbReference type="PROSITE" id="PS50102">
    <property type="entry name" value="RRM"/>
    <property type="match status" value="6"/>
</dbReference>
<feature type="domain" description="RRM" evidence="4">
    <location>
        <begin position="492"/>
        <end position="574"/>
    </location>
</feature>
<feature type="region of interest" description="Disordered" evidence="3">
    <location>
        <begin position="819"/>
        <end position="859"/>
    </location>
</feature>
<organism evidence="5 6">
    <name type="scientific">Tribolium castaneum</name>
    <name type="common">Red flour beetle</name>
    <dbReference type="NCBI Taxonomy" id="7070"/>
    <lineage>
        <taxon>Eukaryota</taxon>
        <taxon>Metazoa</taxon>
        <taxon>Ecdysozoa</taxon>
        <taxon>Arthropoda</taxon>
        <taxon>Hexapoda</taxon>
        <taxon>Insecta</taxon>
        <taxon>Pterygota</taxon>
        <taxon>Neoptera</taxon>
        <taxon>Endopterygota</taxon>
        <taxon>Coleoptera</taxon>
        <taxon>Polyphaga</taxon>
        <taxon>Cucujiformia</taxon>
        <taxon>Tenebrionidae</taxon>
        <taxon>Tenebrionidae incertae sedis</taxon>
        <taxon>Tribolium</taxon>
    </lineage>
</organism>
<evidence type="ECO:0000256" key="2">
    <source>
        <dbReference type="PROSITE-ProRule" id="PRU00176"/>
    </source>
</evidence>
<dbReference type="Proteomes" id="UP000007266">
    <property type="component" value="Linkage group 2"/>
</dbReference>
<dbReference type="Gene3D" id="3.30.70.330">
    <property type="match status" value="6"/>
</dbReference>
<dbReference type="FunFam" id="3.30.70.330:FF:001540">
    <property type="match status" value="1"/>
</dbReference>
<dbReference type="EMBL" id="KQ971314">
    <property type="protein sequence ID" value="KYB29021.1"/>
    <property type="molecule type" value="Genomic_DNA"/>
</dbReference>
<dbReference type="InterPro" id="IPR000504">
    <property type="entry name" value="RRM_dom"/>
</dbReference>
<sequence>MASEKYSIIQSNGQRIYKPAPSSAAPPPKGSEIFVGNIPRDLFEDELIPLFSQVAPIYKFRLMMDFTGNTRGFAFVTYYNVWDAQKAVLKFNKYCIASNTRKSQLTVHLSLDNCRLFFGNVPKDKTRDDIENELKKFIDGIVKVITYPERNAHHFNRGFAFVEFQSHAIAAIARRKLLADGVIRPWGRKLYVDWAEPEPMVDPDVMTQVKVLYMKNVPTFWTLDRLKTYISKTVGEIFIERIYKRDNYAFIHFDERSFAERALKIFDSVSQYLSFNGKQIEVEWARPSCYSKKNRINEVPDNFCTSVPPRLRKLVRQSKKENKLGSTDSSSCSSESDILMHADLIETENLAAHIAPSSVVGSVDNCAMSSLNLRNHAFLKSPPMDHQVIQVNGQRIYSPCASSGIRPPPKGTEIFIGNLPPDLYEDELIPLFSQKGPIYNLRLMMDFFGRTRGYGFISYFTQEDAHAAVAAFNNYKIRNKGKIAVSMSVDNRRLFIGNIPRHVTLSEIQSVLEKYVEGIVDIIFYHEPYNDSINRGFIFVEFESHRLAAIARRQLSPGNLTIWGKPIFVDWAEPLPVVNPQILKQVTKLYLSNLPMTLSSEELKSFLCELLDPSHIIKVHKINNFAFVHFTLRKYAEEAFRKLTGLVMMDKLIGVEWARPIEYSKQYRLEKLPDNFCKSVPPAQRKLCHLATLLKTAEELKIKGLAEVSWRDEDQQNADSNNVNGVQTALPQVSTVMDNPKNEAPSNKRKRGRPPIDDYEQAFTTPKIMNVTGNADETYSNDAMSTSDHDLSIWEEEPSANEGGDITEPDEPLLRVKKETSPHDDDILIDDSGDYSPNDSKHDTSRTGSMKSLNVTTSGTQSFLTPALEKEWPDVIKMNDYLNTGRRQQFWEEPFTKRVMDAIKTKNLEMKVAAELLGVSYGTLYGRYRDSYGCLKHPYRTSNASEGSSSVPESGNEVRDFWSEQGPTDVLLKLKKKEITLYRAAEQLNVTPQTLSNYLISMSQIDNSSEANVSNQSNAMESYEEADSDEEGDTVLPDVPSSNNTSLFKNLLSNAINTSTSSNSVLANCPDITIIKKEKHEGKVNNNSDHSDSNSDQTK</sequence>
<evidence type="ECO:0000313" key="5">
    <source>
        <dbReference type="EMBL" id="KYB29021.1"/>
    </source>
</evidence>
<feature type="domain" description="RRM" evidence="4">
    <location>
        <begin position="587"/>
        <end position="660"/>
    </location>
</feature>
<evidence type="ECO:0000256" key="1">
    <source>
        <dbReference type="ARBA" id="ARBA00022884"/>
    </source>
</evidence>
<reference evidence="5 6" key="1">
    <citation type="journal article" date="2008" name="Nature">
        <title>The genome of the model beetle and pest Tribolium castaneum.</title>
        <authorList>
            <consortium name="Tribolium Genome Sequencing Consortium"/>
            <person name="Richards S."/>
            <person name="Gibbs R.A."/>
            <person name="Weinstock G.M."/>
            <person name="Brown S.J."/>
            <person name="Denell R."/>
            <person name="Beeman R.W."/>
            <person name="Gibbs R."/>
            <person name="Beeman R.W."/>
            <person name="Brown S.J."/>
            <person name="Bucher G."/>
            <person name="Friedrich M."/>
            <person name="Grimmelikhuijzen C.J."/>
            <person name="Klingler M."/>
            <person name="Lorenzen M."/>
            <person name="Richards S."/>
            <person name="Roth S."/>
            <person name="Schroder R."/>
            <person name="Tautz D."/>
            <person name="Zdobnov E.M."/>
            <person name="Muzny D."/>
            <person name="Gibbs R.A."/>
            <person name="Weinstock G.M."/>
            <person name="Attaway T."/>
            <person name="Bell S."/>
            <person name="Buhay C.J."/>
            <person name="Chandrabose M.N."/>
            <person name="Chavez D."/>
            <person name="Clerk-Blankenburg K.P."/>
            <person name="Cree A."/>
            <person name="Dao M."/>
            <person name="Davis C."/>
            <person name="Chacko J."/>
            <person name="Dinh H."/>
            <person name="Dugan-Rocha S."/>
            <person name="Fowler G."/>
            <person name="Garner T.T."/>
            <person name="Garnes J."/>
            <person name="Gnirke A."/>
            <person name="Hawes A."/>
            <person name="Hernandez J."/>
            <person name="Hines S."/>
            <person name="Holder M."/>
            <person name="Hume J."/>
            <person name="Jhangiani S.N."/>
            <person name="Joshi V."/>
            <person name="Khan Z.M."/>
            <person name="Jackson L."/>
            <person name="Kovar C."/>
            <person name="Kowis A."/>
            <person name="Lee S."/>
            <person name="Lewis L.R."/>
            <person name="Margolis J."/>
            <person name="Morgan M."/>
            <person name="Nazareth L.V."/>
            <person name="Nguyen N."/>
            <person name="Okwuonu G."/>
            <person name="Parker D."/>
            <person name="Richards S."/>
            <person name="Ruiz S.J."/>
            <person name="Santibanez J."/>
            <person name="Savard J."/>
            <person name="Scherer S.E."/>
            <person name="Schneider B."/>
            <person name="Sodergren E."/>
            <person name="Tautz D."/>
            <person name="Vattahil S."/>
            <person name="Villasana D."/>
            <person name="White C.S."/>
            <person name="Wright R."/>
            <person name="Park Y."/>
            <person name="Beeman R.W."/>
            <person name="Lord J."/>
            <person name="Oppert B."/>
            <person name="Lorenzen M."/>
            <person name="Brown S."/>
            <person name="Wang L."/>
            <person name="Savard J."/>
            <person name="Tautz D."/>
            <person name="Richards S."/>
            <person name="Weinstock G."/>
            <person name="Gibbs R.A."/>
            <person name="Liu Y."/>
            <person name="Worley K."/>
            <person name="Weinstock G."/>
            <person name="Elsik C.G."/>
            <person name="Reese J.T."/>
            <person name="Elhaik E."/>
            <person name="Landan G."/>
            <person name="Graur D."/>
            <person name="Arensburger P."/>
            <person name="Atkinson P."/>
            <person name="Beeman R.W."/>
            <person name="Beidler J."/>
            <person name="Brown S.J."/>
            <person name="Demuth J.P."/>
            <person name="Drury D.W."/>
            <person name="Du Y.Z."/>
            <person name="Fujiwara H."/>
            <person name="Lorenzen M."/>
            <person name="Maselli V."/>
            <person name="Osanai M."/>
            <person name="Park Y."/>
            <person name="Robertson H.M."/>
            <person name="Tu Z."/>
            <person name="Wang J.J."/>
            <person name="Wang S."/>
            <person name="Richards S."/>
            <person name="Song H."/>
            <person name="Zhang L."/>
            <person name="Sodergren E."/>
            <person name="Werner D."/>
            <person name="Stanke M."/>
            <person name="Morgenstern B."/>
            <person name="Solovyev V."/>
            <person name="Kosarev P."/>
            <person name="Brown G."/>
            <person name="Chen H.C."/>
            <person name="Ermolaeva O."/>
            <person name="Hlavina W."/>
            <person name="Kapustin Y."/>
            <person name="Kiryutin B."/>
            <person name="Kitts P."/>
            <person name="Maglott D."/>
            <person name="Pruitt K."/>
            <person name="Sapojnikov V."/>
            <person name="Souvorov A."/>
            <person name="Mackey A.J."/>
            <person name="Waterhouse R.M."/>
            <person name="Wyder S."/>
            <person name="Zdobnov E.M."/>
            <person name="Zdobnov E.M."/>
            <person name="Wyder S."/>
            <person name="Kriventseva E.V."/>
            <person name="Kadowaki T."/>
            <person name="Bork P."/>
            <person name="Aranda M."/>
            <person name="Bao R."/>
            <person name="Beermann A."/>
            <person name="Berns N."/>
            <person name="Bolognesi R."/>
            <person name="Bonneton F."/>
            <person name="Bopp D."/>
            <person name="Brown S.J."/>
            <person name="Bucher G."/>
            <person name="Butts T."/>
            <person name="Chaumot A."/>
            <person name="Denell R.E."/>
            <person name="Ferrier D.E."/>
            <person name="Friedrich M."/>
            <person name="Gordon C.M."/>
            <person name="Jindra M."/>
            <person name="Klingler M."/>
            <person name="Lan Q."/>
            <person name="Lattorff H.M."/>
            <person name="Laudet V."/>
            <person name="von Levetsow C."/>
            <person name="Liu Z."/>
            <person name="Lutz R."/>
            <person name="Lynch J.A."/>
            <person name="da Fonseca R.N."/>
            <person name="Posnien N."/>
            <person name="Reuter R."/>
            <person name="Roth S."/>
            <person name="Savard J."/>
            <person name="Schinko J.B."/>
            <person name="Schmitt C."/>
            <person name="Schoppmeier M."/>
            <person name="Schroder R."/>
            <person name="Shippy T.D."/>
            <person name="Simonnet F."/>
            <person name="Marques-Souza H."/>
            <person name="Tautz D."/>
            <person name="Tomoyasu Y."/>
            <person name="Trauner J."/>
            <person name="Van der Zee M."/>
            <person name="Vervoort M."/>
            <person name="Wittkopp N."/>
            <person name="Wimmer E.A."/>
            <person name="Yang X."/>
            <person name="Jones A.K."/>
            <person name="Sattelle D.B."/>
            <person name="Ebert P.R."/>
            <person name="Nelson D."/>
            <person name="Scott J.G."/>
            <person name="Beeman R.W."/>
            <person name="Muthukrishnan S."/>
            <person name="Kramer K.J."/>
            <person name="Arakane Y."/>
            <person name="Beeman R.W."/>
            <person name="Zhu Q."/>
            <person name="Hogenkamp D."/>
            <person name="Dixit R."/>
            <person name="Oppert B."/>
            <person name="Jiang H."/>
            <person name="Zou Z."/>
            <person name="Marshall J."/>
            <person name="Elpidina E."/>
            <person name="Vinokurov K."/>
            <person name="Oppert C."/>
            <person name="Zou Z."/>
            <person name="Evans J."/>
            <person name="Lu Z."/>
            <person name="Zhao P."/>
            <person name="Sumathipala N."/>
            <person name="Altincicek B."/>
            <person name="Vilcinskas A."/>
            <person name="Williams M."/>
            <person name="Hultmark D."/>
            <person name="Hetru C."/>
            <person name="Jiang H."/>
            <person name="Grimmelikhuijzen C.J."/>
            <person name="Hauser F."/>
            <person name="Cazzamali G."/>
            <person name="Williamson M."/>
            <person name="Park Y."/>
            <person name="Li B."/>
            <person name="Tanaka Y."/>
            <person name="Predel R."/>
            <person name="Neupert S."/>
            <person name="Schachtner J."/>
            <person name="Verleyen P."/>
            <person name="Raible F."/>
            <person name="Bork P."/>
            <person name="Friedrich M."/>
            <person name="Walden K.K."/>
            <person name="Robertson H.M."/>
            <person name="Angeli S."/>
            <person name="Foret S."/>
            <person name="Bucher G."/>
            <person name="Schuetz S."/>
            <person name="Maleszka R."/>
            <person name="Wimmer E.A."/>
            <person name="Beeman R.W."/>
            <person name="Lorenzen M."/>
            <person name="Tomoyasu Y."/>
            <person name="Miller S.C."/>
            <person name="Grossmann D."/>
            <person name="Bucher G."/>
        </authorList>
    </citation>
    <scope>NUCLEOTIDE SEQUENCE [LARGE SCALE GENOMIC DNA]</scope>
    <source>
        <strain evidence="5 6">Georgia GA2</strain>
    </source>
</reference>
<keyword evidence="6" id="KW-1185">Reference proteome</keyword>
<feature type="compositionally biased region" description="Polar residues" evidence="3">
    <location>
        <begin position="771"/>
        <end position="786"/>
    </location>
</feature>